<protein>
    <recommendedName>
        <fullName evidence="2">Autotransporter domain-containing protein</fullName>
    </recommendedName>
</protein>
<gene>
    <name evidence="3" type="ORF">CI610_00525</name>
</gene>
<dbReference type="Gene3D" id="2.40.128.130">
    <property type="entry name" value="Autotransporter beta-domain"/>
    <property type="match status" value="1"/>
</dbReference>
<sequence length="1107" mass="119868">MNSRRYCHPVGQLKKTALSVAITSALAIATPYANGAGEFSLGNDAAGRPRVMVPAGFGKDYAVQLDKPSFSELTGFLNKVIPIELNEMPKTGGTVSSSSQQRIQQLTNLKKRISDYGSKADLAKKTAQGTIAQDALKLGLCIDSSVASRDIGAGDTKHLQKSPVITASDALSGFSLDELKPKSGVFTWDQEEDEAKKNYWVPVLQVKPTTGDKKPLEEQDLKSLRNDVKTEFEKSTYTKNSAVVLPADDILHALGLSTDHNESTNAFVLGKAGGNAVEAPKLWKPDDKFGVNVNFETDQMQMQHDGSAMSPLGNVVHKSATAAQPAGELIVMEGVQRFHTELGEGAPLKHVQLEPNATLAISQDVKPAVSANKAGDDGNSSAPAGNDSGVVSTQMLYVGQGAVMTGYKRTADDGTYITDQNIDVTVKFVPSAAGKTDTSVVIDGGTLRMDTPDNSDHLHNFTMESGNFHGEVHMHMADAADGGKKSKVVLKSGIVEKGSRFVTGAESAAITTAEYGSVELHSPVFYSDRLLNRAVFQHFDVTVVENGQPVFYANDQGDNPETNKIEGSLTFKKNAGFTVKNLSEDVKVPISVEGTVILAEGEHPIVVGELDTDSEDKPTTRQRIIELRKKEKASDKRTMKISLILANKFESETVKKKMGTFHVSKSDSLVMKASPTNDQPLPFTLDDGQGNKTPKNIYTVTLEPKSQQDVIETAKARGLSDNDANMLGAMLETALVEDKEQSDSATATKNKREQLYDRIMEASLKSNQALRDFAVGQKAGLYASGAVVRNAQEFSNLSVRSHMRHLDVLTAKGAGNPMMAAGDMFSEGSFWGSYFYGDGSMKSTMDTGAGFKNKIDGGVIGIDASLCDEANMGLSFTYGKSSVKEKDQGTGKLDGDTYMGSVYGNWFYEDVFVSGVIGYGRGSHTEKRSAPSLSDDGDQRDYYKGDAKSSLWSASFQGGYNWTVDDWLIQPKLAANLARLSFDDVKEKGGENSYKLKVKDYTITEGGLGVRAVGSFDIEDGALQTEVNLMYFHDFSSSDYKGTGIITNISSPVPFDYSVSREKNRYHAGVGLTYVMDNNVRLGVTYDYDWVGDYKQYAVGARFSYLF</sequence>
<dbReference type="SUPFAM" id="SSF103515">
    <property type="entry name" value="Autotransporter"/>
    <property type="match status" value="1"/>
</dbReference>
<evidence type="ECO:0000256" key="1">
    <source>
        <dbReference type="SAM" id="MobiDB-lite"/>
    </source>
</evidence>
<dbReference type="PROSITE" id="PS51208">
    <property type="entry name" value="AUTOTRANSPORTER"/>
    <property type="match status" value="1"/>
</dbReference>
<dbReference type="InterPro" id="IPR005546">
    <property type="entry name" value="Autotransporte_beta"/>
</dbReference>
<accession>A0A2H9TBD4</accession>
<feature type="compositionally biased region" description="Polar residues" evidence="1">
    <location>
        <begin position="378"/>
        <end position="389"/>
    </location>
</feature>
<comment type="caution">
    <text evidence="3">The sequence shown here is derived from an EMBL/GenBank/DDBJ whole genome shotgun (WGS) entry which is preliminary data.</text>
</comment>
<dbReference type="EMBL" id="NSIT01000015">
    <property type="protein sequence ID" value="PJE80499.1"/>
    <property type="molecule type" value="Genomic_DNA"/>
</dbReference>
<evidence type="ECO:0000259" key="2">
    <source>
        <dbReference type="PROSITE" id="PS51208"/>
    </source>
</evidence>
<feature type="region of interest" description="Disordered" evidence="1">
    <location>
        <begin position="368"/>
        <end position="389"/>
    </location>
</feature>
<feature type="domain" description="Autotransporter" evidence="2">
    <location>
        <begin position="823"/>
        <end position="1107"/>
    </location>
</feature>
<dbReference type="AlphaFoldDB" id="A0A2H9TBD4"/>
<evidence type="ECO:0000313" key="3">
    <source>
        <dbReference type="EMBL" id="PJE80499.1"/>
    </source>
</evidence>
<proteinExistence type="predicted"/>
<dbReference type="Pfam" id="PF03797">
    <property type="entry name" value="Autotransporter"/>
    <property type="match status" value="1"/>
</dbReference>
<reference evidence="3" key="1">
    <citation type="journal article" date="2017" name="Appl. Environ. Microbiol.">
        <title>Molecular characterization of an Endozoicomonas-like organism causing infection in king scallop Pecten maximus L.</title>
        <authorList>
            <person name="Cano I."/>
            <person name="van Aerle R."/>
            <person name="Ross S."/>
            <person name="Verner-Jeffreys D.W."/>
            <person name="Paley R.K."/>
            <person name="Rimmer G."/>
            <person name="Ryder D."/>
            <person name="Hooper P."/>
            <person name="Stone D."/>
            <person name="Feist S.W."/>
        </authorList>
    </citation>
    <scope>NUCLEOTIDE SEQUENCE</scope>
</reference>
<dbReference type="SMART" id="SM00869">
    <property type="entry name" value="Autotransporter"/>
    <property type="match status" value="1"/>
</dbReference>
<name>A0A2H9TBD4_9ZZZZ</name>
<dbReference type="InterPro" id="IPR036709">
    <property type="entry name" value="Autotransporte_beta_dom_sf"/>
</dbReference>
<organism evidence="3">
    <name type="scientific">invertebrate metagenome</name>
    <dbReference type="NCBI Taxonomy" id="1711999"/>
    <lineage>
        <taxon>unclassified sequences</taxon>
        <taxon>metagenomes</taxon>
        <taxon>organismal metagenomes</taxon>
    </lineage>
</organism>